<dbReference type="EMBL" id="LR796592">
    <property type="protein sequence ID" value="CAB4152906.1"/>
    <property type="molecule type" value="Genomic_DNA"/>
</dbReference>
<accession>A0A6J5N6D6</accession>
<reference evidence="1" key="1">
    <citation type="submission" date="2020-04" db="EMBL/GenBank/DDBJ databases">
        <authorList>
            <person name="Chiriac C."/>
            <person name="Salcher M."/>
            <person name="Ghai R."/>
            <person name="Kavagutti S V."/>
        </authorList>
    </citation>
    <scope>NUCLEOTIDE SEQUENCE</scope>
</reference>
<gene>
    <name evidence="1" type="ORF">UFOVP605_30</name>
</gene>
<sequence>MMKELRRPLQDISEKQFSRLIAVEHIGKGNWLCKCACGNVVNVRGGNLRTGKTKSCGCYRKDFMQQQDLLIRPEPGLKVCCRCKAAKPLELFAINGGKSDGHAAYCRQCANLSSKVSRMRNILGIARKKKRAVAVRPNPMFMALGSRCWCCRSPSAQTGTYALCKVCSEGAVE</sequence>
<name>A0A6J5N6D6_9CAUD</name>
<organism evidence="1">
    <name type="scientific">uncultured Caudovirales phage</name>
    <dbReference type="NCBI Taxonomy" id="2100421"/>
    <lineage>
        <taxon>Viruses</taxon>
        <taxon>Duplodnaviria</taxon>
        <taxon>Heunggongvirae</taxon>
        <taxon>Uroviricota</taxon>
        <taxon>Caudoviricetes</taxon>
        <taxon>Peduoviridae</taxon>
        <taxon>Maltschvirus</taxon>
        <taxon>Maltschvirus maltsch</taxon>
    </lineage>
</organism>
<evidence type="ECO:0000313" key="1">
    <source>
        <dbReference type="EMBL" id="CAB4152906.1"/>
    </source>
</evidence>
<proteinExistence type="predicted"/>
<protein>
    <submittedName>
        <fullName evidence="1">Uncharacterized protein</fullName>
    </submittedName>
</protein>